<sequence length="55" mass="6320">MLPVTFAYQIGRAILRLSYLNVTKVATILKFNVCATLLAEKRIYLLNNNFLLFVN</sequence>
<dbReference type="Proteomes" id="UP001157915">
    <property type="component" value="Unassembled WGS sequence"/>
</dbReference>
<proteinExistence type="predicted"/>
<accession>A0ABY1N7K1</accession>
<organism evidence="1 2">
    <name type="scientific">Algoriphagus winogradskyi</name>
    <dbReference type="NCBI Taxonomy" id="237017"/>
    <lineage>
        <taxon>Bacteria</taxon>
        <taxon>Pseudomonadati</taxon>
        <taxon>Bacteroidota</taxon>
        <taxon>Cytophagia</taxon>
        <taxon>Cytophagales</taxon>
        <taxon>Cyclobacteriaceae</taxon>
        <taxon>Algoriphagus</taxon>
    </lineage>
</organism>
<keyword evidence="2" id="KW-1185">Reference proteome</keyword>
<protein>
    <submittedName>
        <fullName evidence="1">Uncharacterized protein</fullName>
    </submittedName>
</protein>
<evidence type="ECO:0000313" key="2">
    <source>
        <dbReference type="Proteomes" id="UP001157915"/>
    </source>
</evidence>
<evidence type="ECO:0000313" key="1">
    <source>
        <dbReference type="EMBL" id="SMP01829.1"/>
    </source>
</evidence>
<comment type="caution">
    <text evidence="1">The sequence shown here is derived from an EMBL/GenBank/DDBJ whole genome shotgun (WGS) entry which is preliminary data.</text>
</comment>
<name>A0ABY1N7K1_9BACT</name>
<reference evidence="1 2" key="1">
    <citation type="submission" date="2017-05" db="EMBL/GenBank/DDBJ databases">
        <authorList>
            <person name="Varghese N."/>
            <person name="Submissions S."/>
        </authorList>
    </citation>
    <scope>NUCLEOTIDE SEQUENCE [LARGE SCALE GENOMIC DNA]</scope>
    <source>
        <strain evidence="1 2">DSM 15360</strain>
    </source>
</reference>
<gene>
    <name evidence="1" type="ORF">SAMN06265367_10143</name>
</gene>
<dbReference type="EMBL" id="FXUA01000001">
    <property type="protein sequence ID" value="SMP01829.1"/>
    <property type="molecule type" value="Genomic_DNA"/>
</dbReference>